<dbReference type="GO" id="GO:0046933">
    <property type="term" value="F:proton-transporting ATP synthase activity, rotational mechanism"/>
    <property type="evidence" value="ECO:0007669"/>
    <property type="project" value="UniProtKB-UniRule"/>
</dbReference>
<name>A0A0M6YE75_9RHOB</name>
<evidence type="ECO:0000256" key="8">
    <source>
        <dbReference type="ARBA" id="ARBA00023136"/>
    </source>
</evidence>
<evidence type="ECO:0000256" key="15">
    <source>
        <dbReference type="SAM" id="Coils"/>
    </source>
</evidence>
<dbReference type="OrthoDB" id="8479836at2"/>
<keyword evidence="18" id="KW-1185">Reference proteome</keyword>
<gene>
    <name evidence="13 17" type="primary">atpF</name>
    <name evidence="17" type="ORF">JDO7802_00282</name>
</gene>
<keyword evidence="7 13" id="KW-0406">Ion transport</keyword>
<proteinExistence type="inferred from homology"/>
<keyword evidence="5 13" id="KW-0375">Hydrogen ion transport</keyword>
<dbReference type="InterPro" id="IPR050059">
    <property type="entry name" value="ATP_synthase_B_chain"/>
</dbReference>
<feature type="signal peptide" evidence="16">
    <location>
        <begin position="1"/>
        <end position="17"/>
    </location>
</feature>
<feature type="chain" id="PRO_5005807935" description="ATP synthase subunit b" evidence="16">
    <location>
        <begin position="18"/>
        <end position="184"/>
    </location>
</feature>
<dbReference type="EMBL" id="CXSU01000005">
    <property type="protein sequence ID" value="CTQ48280.1"/>
    <property type="molecule type" value="Genomic_DNA"/>
</dbReference>
<evidence type="ECO:0000256" key="2">
    <source>
        <dbReference type="ARBA" id="ARBA00022448"/>
    </source>
</evidence>
<keyword evidence="2 13" id="KW-0813">Transport</keyword>
<dbReference type="InterPro" id="IPR002146">
    <property type="entry name" value="ATP_synth_b/b'su_bac/chlpt"/>
</dbReference>
<dbReference type="CDD" id="cd06503">
    <property type="entry name" value="ATP-synt_Fo_b"/>
    <property type="match status" value="1"/>
</dbReference>
<dbReference type="HAMAP" id="MF_01398">
    <property type="entry name" value="ATP_synth_b_bprime"/>
    <property type="match status" value="1"/>
</dbReference>
<comment type="similarity">
    <text evidence="1 13 14">Belongs to the ATPase B chain family.</text>
</comment>
<evidence type="ECO:0000256" key="16">
    <source>
        <dbReference type="SAM" id="SignalP"/>
    </source>
</evidence>
<evidence type="ECO:0000256" key="10">
    <source>
        <dbReference type="ARBA" id="ARBA00025198"/>
    </source>
</evidence>
<evidence type="ECO:0000313" key="18">
    <source>
        <dbReference type="Proteomes" id="UP000049222"/>
    </source>
</evidence>
<dbReference type="AlphaFoldDB" id="A0A0M6YE75"/>
<evidence type="ECO:0000256" key="13">
    <source>
        <dbReference type="HAMAP-Rule" id="MF_01398"/>
    </source>
</evidence>
<keyword evidence="15" id="KW-0175">Coiled coil</keyword>
<comment type="function">
    <text evidence="11">Component of the F(0) channel, it forms part of the peripheral stalk, linking F(1) to F(0). The b'-subunit is a diverged and duplicated form of b found in plants and photosynthetic bacteria.</text>
</comment>
<dbReference type="GO" id="GO:0005886">
    <property type="term" value="C:plasma membrane"/>
    <property type="evidence" value="ECO:0007669"/>
    <property type="project" value="UniProtKB-SubCell"/>
</dbReference>
<evidence type="ECO:0000256" key="7">
    <source>
        <dbReference type="ARBA" id="ARBA00023065"/>
    </source>
</evidence>
<dbReference type="NCBIfam" id="NF009989">
    <property type="entry name" value="PRK13455.1"/>
    <property type="match status" value="1"/>
</dbReference>
<dbReference type="GO" id="GO:0046961">
    <property type="term" value="F:proton-transporting ATPase activity, rotational mechanism"/>
    <property type="evidence" value="ECO:0007669"/>
    <property type="project" value="TreeGrafter"/>
</dbReference>
<accession>A0A0M6YE75</accession>
<dbReference type="GO" id="GO:0012505">
    <property type="term" value="C:endomembrane system"/>
    <property type="evidence" value="ECO:0007669"/>
    <property type="project" value="UniProtKB-SubCell"/>
</dbReference>
<keyword evidence="9 13" id="KW-0066">ATP synthesis</keyword>
<comment type="subcellular location">
    <subcellularLocation>
        <location evidence="13">Cell membrane</location>
        <topology evidence="13">Single-pass membrane protein</topology>
    </subcellularLocation>
    <subcellularLocation>
        <location evidence="12">Endomembrane system</location>
        <topology evidence="12">Single-pass membrane protein</topology>
    </subcellularLocation>
</comment>
<comment type="subunit">
    <text evidence="13">F-type ATPases have 2 components, F(1) - the catalytic core - and F(0) - the membrane proton channel. F(1) has five subunits: alpha(3), beta(3), gamma(1), delta(1), epsilon(1). F(0) has three main subunits: a(1), b(2) and c(10-14). The alpha and beta chains form an alternating ring which encloses part of the gamma chain. F(1) is attached to F(0) by a central stalk formed by the gamma and epsilon chains, while a peripheral stalk is formed by the delta and b chains.</text>
</comment>
<comment type="function">
    <text evidence="10 13">F(1)F(0) ATP synthase produces ATP from ADP in the presence of a proton or sodium gradient. F-type ATPases consist of two structural domains, F(1) containing the extramembraneous catalytic core and F(0) containing the membrane proton channel, linked together by a central stalk and a peripheral stalk. During catalysis, ATP synthesis in the catalytic domain of F(1) is coupled via a rotary mechanism of the central stalk subunits to proton translocation.</text>
</comment>
<evidence type="ECO:0000256" key="1">
    <source>
        <dbReference type="ARBA" id="ARBA00005513"/>
    </source>
</evidence>
<dbReference type="Proteomes" id="UP000049222">
    <property type="component" value="Unassembled WGS sequence"/>
</dbReference>
<protein>
    <recommendedName>
        <fullName evidence="13">ATP synthase subunit b</fullName>
    </recommendedName>
    <alternativeName>
        <fullName evidence="13">ATP synthase F(0) sector subunit b</fullName>
    </alternativeName>
    <alternativeName>
        <fullName evidence="13">ATPase subunit I</fullName>
    </alternativeName>
    <alternativeName>
        <fullName evidence="13">F-type ATPase subunit b</fullName>
        <shortName evidence="13">F-ATPase subunit b</shortName>
    </alternativeName>
</protein>
<dbReference type="RefSeq" id="WP_055081901.1">
    <property type="nucleotide sequence ID" value="NZ_CXSU01000005.1"/>
</dbReference>
<keyword evidence="6 13" id="KW-1133">Transmembrane helix</keyword>
<reference evidence="17 18" key="1">
    <citation type="submission" date="2015-07" db="EMBL/GenBank/DDBJ databases">
        <authorList>
            <person name="Noorani M."/>
        </authorList>
    </citation>
    <scope>NUCLEOTIDE SEQUENCE [LARGE SCALE GENOMIC DNA]</scope>
    <source>
        <strain evidence="17 18">CECT 7802</strain>
    </source>
</reference>
<keyword evidence="8 13" id="KW-0472">Membrane</keyword>
<evidence type="ECO:0000256" key="6">
    <source>
        <dbReference type="ARBA" id="ARBA00022989"/>
    </source>
</evidence>
<dbReference type="PANTHER" id="PTHR33445:SF1">
    <property type="entry name" value="ATP SYNTHASE SUBUNIT B"/>
    <property type="match status" value="1"/>
</dbReference>
<evidence type="ECO:0000256" key="3">
    <source>
        <dbReference type="ARBA" id="ARBA00022547"/>
    </source>
</evidence>
<evidence type="ECO:0000256" key="12">
    <source>
        <dbReference type="ARBA" id="ARBA00037847"/>
    </source>
</evidence>
<feature type="coiled-coil region" evidence="15">
    <location>
        <begin position="60"/>
        <end position="94"/>
    </location>
</feature>
<feature type="transmembrane region" description="Helical" evidence="13">
    <location>
        <begin position="27"/>
        <end position="46"/>
    </location>
</feature>
<evidence type="ECO:0000256" key="9">
    <source>
        <dbReference type="ARBA" id="ARBA00023310"/>
    </source>
</evidence>
<keyword evidence="13" id="KW-1003">Cell membrane</keyword>
<evidence type="ECO:0000256" key="5">
    <source>
        <dbReference type="ARBA" id="ARBA00022781"/>
    </source>
</evidence>
<evidence type="ECO:0000256" key="11">
    <source>
        <dbReference type="ARBA" id="ARBA00025614"/>
    </source>
</evidence>
<keyword evidence="4 13" id="KW-0812">Transmembrane</keyword>
<evidence type="ECO:0000313" key="17">
    <source>
        <dbReference type="EMBL" id="CTQ48280.1"/>
    </source>
</evidence>
<keyword evidence="3 13" id="KW-0138">CF(0)</keyword>
<sequence length="184" mass="19463">MRLILPAFLLTATPALAATGPFFSLSNTDFVVTLGFLVFIGILLYFKVPTLLTKQLDARAEGIQSDLNEAKALRDEAQALFASYERKTREAQAQADDIVAAAKSDATAAADQARADLEVSVTRRLAAAEDQIGSAQNAAVREVRDTAITVAIAAAGEVVAKQMTADEANAMIDASIEQVAAKLH</sequence>
<dbReference type="STRING" id="420998.JDO7802_00282"/>
<evidence type="ECO:0000256" key="14">
    <source>
        <dbReference type="RuleBase" id="RU003848"/>
    </source>
</evidence>
<evidence type="ECO:0000256" key="4">
    <source>
        <dbReference type="ARBA" id="ARBA00022692"/>
    </source>
</evidence>
<dbReference type="PANTHER" id="PTHR33445">
    <property type="entry name" value="ATP SYNTHASE SUBUNIT B', CHLOROPLASTIC"/>
    <property type="match status" value="1"/>
</dbReference>
<organism evidence="17 18">
    <name type="scientific">Jannaschia donghaensis</name>
    <dbReference type="NCBI Taxonomy" id="420998"/>
    <lineage>
        <taxon>Bacteria</taxon>
        <taxon>Pseudomonadati</taxon>
        <taxon>Pseudomonadota</taxon>
        <taxon>Alphaproteobacteria</taxon>
        <taxon>Rhodobacterales</taxon>
        <taxon>Roseobacteraceae</taxon>
        <taxon>Jannaschia</taxon>
    </lineage>
</organism>
<dbReference type="Pfam" id="PF00430">
    <property type="entry name" value="ATP-synt_B"/>
    <property type="match status" value="1"/>
</dbReference>
<dbReference type="GO" id="GO:0045259">
    <property type="term" value="C:proton-transporting ATP synthase complex"/>
    <property type="evidence" value="ECO:0007669"/>
    <property type="project" value="UniProtKB-KW"/>
</dbReference>
<keyword evidence="16" id="KW-0732">Signal</keyword>